<feature type="compositionally biased region" description="Polar residues" evidence="1">
    <location>
        <begin position="57"/>
        <end position="67"/>
    </location>
</feature>
<feature type="compositionally biased region" description="Acidic residues" evidence="1">
    <location>
        <begin position="1"/>
        <end position="36"/>
    </location>
</feature>
<feature type="compositionally biased region" description="Basic residues" evidence="1">
    <location>
        <begin position="68"/>
        <end position="85"/>
    </location>
</feature>
<dbReference type="GO" id="GO:0006408">
    <property type="term" value="P:snRNA export from nucleus"/>
    <property type="evidence" value="ECO:0007669"/>
    <property type="project" value="InterPro"/>
</dbReference>
<feature type="domain" description="Phosphorylated adapter RNA export protein RNA-binding" evidence="2">
    <location>
        <begin position="177"/>
        <end position="227"/>
    </location>
</feature>
<evidence type="ECO:0000313" key="4">
    <source>
        <dbReference type="Proteomes" id="UP000886885"/>
    </source>
</evidence>
<feature type="region of interest" description="Disordered" evidence="1">
    <location>
        <begin position="260"/>
        <end position="296"/>
    </location>
</feature>
<comment type="caution">
    <text evidence="3">The sequence shown here is derived from an EMBL/GenBank/DDBJ whole genome shotgun (WGS) entry which is preliminary data.</text>
</comment>
<dbReference type="PANTHER" id="PTHR13135:SF0">
    <property type="entry name" value="PHOSPHORYLATED ADAPTER RNA EXPORT PROTEIN"/>
    <property type="match status" value="1"/>
</dbReference>
<dbReference type="AlphaFoldDB" id="A0A8X7ZK83"/>
<dbReference type="InterPro" id="IPR019385">
    <property type="entry name" value="PHAX_RNA-binding_domain"/>
</dbReference>
<evidence type="ECO:0000256" key="1">
    <source>
        <dbReference type="SAM" id="MobiDB-lite"/>
    </source>
</evidence>
<reference evidence="3" key="1">
    <citation type="journal article" date="2020" name="bioRxiv">
        <title>Hybrid origin of Populus tomentosa Carr. identified through genome sequencing and phylogenomic analysis.</title>
        <authorList>
            <person name="An X."/>
            <person name="Gao K."/>
            <person name="Chen Z."/>
            <person name="Li J."/>
            <person name="Yang X."/>
            <person name="Yang X."/>
            <person name="Zhou J."/>
            <person name="Guo T."/>
            <person name="Zhao T."/>
            <person name="Huang S."/>
            <person name="Miao D."/>
            <person name="Khan W.U."/>
            <person name="Rao P."/>
            <person name="Ye M."/>
            <person name="Lei B."/>
            <person name="Liao W."/>
            <person name="Wang J."/>
            <person name="Ji L."/>
            <person name="Li Y."/>
            <person name="Guo B."/>
            <person name="Mustafa N.S."/>
            <person name="Li S."/>
            <person name="Yun Q."/>
            <person name="Keller S.R."/>
            <person name="Mao J."/>
            <person name="Zhang R."/>
            <person name="Strauss S.H."/>
        </authorList>
    </citation>
    <scope>NUCLEOTIDE SEQUENCE</scope>
    <source>
        <strain evidence="3">GM15</strain>
        <tissue evidence="3">Leaf</tissue>
    </source>
</reference>
<protein>
    <recommendedName>
        <fullName evidence="2">Phosphorylated adapter RNA export protein RNA-binding domain-containing protein</fullName>
    </recommendedName>
</protein>
<dbReference type="OrthoDB" id="20573at2759"/>
<dbReference type="InterPro" id="IPR039047">
    <property type="entry name" value="PHAX"/>
</dbReference>
<evidence type="ECO:0000313" key="3">
    <source>
        <dbReference type="EMBL" id="KAG6770561.1"/>
    </source>
</evidence>
<dbReference type="EMBL" id="JAAWWB010000012">
    <property type="protein sequence ID" value="KAG6770561.1"/>
    <property type="molecule type" value="Genomic_DNA"/>
</dbReference>
<sequence length="313" mass="35358">MEEGENILEAILDDDDDDDSLEDVDMVDVEEGEFVVDDNSHTDLGLNNGSHDGASENVGNAESQSNNQRRRRGGNKKKRKNKKRGGGGPGSSFTDVNKFVLDTCRRLKEKKSYMVYTAVGCLGVSALSDLVKEVMLLYPKKIICLLFDQFSLSKPFACLLCFCVFRLDFSFWTCILKLKFQVYAIQSCGGQMTVDGRRFRTGGGILWNIMKTREPMAYKEIMKKAKEFEKQFRQQTIRRAPEQNNECSSQITASGFIDETPVSVPDSSQKEPAPQYQHEQSSADEKRKSVHERIRVPVSYDDLLGDDLKNDEA</sequence>
<feature type="region of interest" description="Disordered" evidence="1">
    <location>
        <begin position="1"/>
        <end position="91"/>
    </location>
</feature>
<feature type="compositionally biased region" description="Basic and acidic residues" evidence="1">
    <location>
        <begin position="281"/>
        <end position="295"/>
    </location>
</feature>
<gene>
    <name evidence="3" type="ORF">POTOM_026246</name>
</gene>
<name>A0A8X7ZK83_POPTO</name>
<feature type="domain" description="Phosphorylated adapter RNA export protein RNA-binding" evidence="2">
    <location>
        <begin position="100"/>
        <end position="135"/>
    </location>
</feature>
<organism evidence="3 4">
    <name type="scientific">Populus tomentosa</name>
    <name type="common">Chinese white poplar</name>
    <dbReference type="NCBI Taxonomy" id="118781"/>
    <lineage>
        <taxon>Eukaryota</taxon>
        <taxon>Viridiplantae</taxon>
        <taxon>Streptophyta</taxon>
        <taxon>Embryophyta</taxon>
        <taxon>Tracheophyta</taxon>
        <taxon>Spermatophyta</taxon>
        <taxon>Magnoliopsida</taxon>
        <taxon>eudicotyledons</taxon>
        <taxon>Gunneridae</taxon>
        <taxon>Pentapetalae</taxon>
        <taxon>rosids</taxon>
        <taxon>fabids</taxon>
        <taxon>Malpighiales</taxon>
        <taxon>Salicaceae</taxon>
        <taxon>Saliceae</taxon>
        <taxon>Populus</taxon>
    </lineage>
</organism>
<accession>A0A8X7ZK83</accession>
<dbReference type="Proteomes" id="UP000886885">
    <property type="component" value="Chromosome 6D"/>
</dbReference>
<dbReference type="PANTHER" id="PTHR13135">
    <property type="entry name" value="CYTOSOLIC RESINIFERATOXIN BINDING PROTEIN RBP-26"/>
    <property type="match status" value="1"/>
</dbReference>
<keyword evidence="4" id="KW-1185">Reference proteome</keyword>
<dbReference type="Pfam" id="PF10258">
    <property type="entry name" value="PHAX_RNA-bd"/>
    <property type="match status" value="2"/>
</dbReference>
<proteinExistence type="predicted"/>
<evidence type="ECO:0000259" key="2">
    <source>
        <dbReference type="Pfam" id="PF10258"/>
    </source>
</evidence>